<keyword evidence="4" id="KW-1185">Reference proteome</keyword>
<dbReference type="InterPro" id="IPR043129">
    <property type="entry name" value="ATPase_NBD"/>
</dbReference>
<keyword evidence="3" id="KW-0808">Transferase</keyword>
<dbReference type="PROSITE" id="PS01125">
    <property type="entry name" value="ROK"/>
    <property type="match status" value="1"/>
</dbReference>
<organism evidence="3 4">
    <name type="scientific">Allostreptomyces psammosilenae</name>
    <dbReference type="NCBI Taxonomy" id="1892865"/>
    <lineage>
        <taxon>Bacteria</taxon>
        <taxon>Bacillati</taxon>
        <taxon>Actinomycetota</taxon>
        <taxon>Actinomycetes</taxon>
        <taxon>Kitasatosporales</taxon>
        <taxon>Streptomycetaceae</taxon>
        <taxon>Allostreptomyces</taxon>
    </lineage>
</organism>
<evidence type="ECO:0000256" key="1">
    <source>
        <dbReference type="ARBA" id="ARBA00006479"/>
    </source>
</evidence>
<sequence>MSTGSGSWTHGSALVGEERDGRPGGVAAGDATTGGAPVERSEWTAAGGDLVAAVDFGGTKIAGALVDGSGQVYARCRRPTPARADAETIMASVAEVVAELTAAPQWSRVRAVGVGSAGPIDAVHGTVSPVNVPAWRGFPLAPRIAELAGGLPTVLTGDGVAMTAAEHRWGAARGEDDALCFVVSTGVGGGLVLGGRLLPGRTGNAGHLGHITVDFDGEPCVCGGTGCVEQLASGTSIARWARENGWRPAGEDASAAAVAQDARRGEPVALAAFDRAGRALAGAIAATATLVEIRVAVIGGGVAAAGEVLFEPVRRHLDDYATLSFARGVNVVPATLGGDAGLIGAAAAAAVELSL</sequence>
<gene>
    <name evidence="3" type="ORF">FHU37_004363</name>
</gene>
<name>A0A853A1T9_9ACTN</name>
<evidence type="ECO:0000313" key="3">
    <source>
        <dbReference type="EMBL" id="NYI07420.1"/>
    </source>
</evidence>
<dbReference type="PANTHER" id="PTHR18964">
    <property type="entry name" value="ROK (REPRESSOR, ORF, KINASE) FAMILY"/>
    <property type="match status" value="1"/>
</dbReference>
<dbReference type="PANTHER" id="PTHR18964:SF169">
    <property type="entry name" value="N-ACETYLMANNOSAMINE KINASE"/>
    <property type="match status" value="1"/>
</dbReference>
<keyword evidence="3" id="KW-0418">Kinase</keyword>
<reference evidence="3 4" key="1">
    <citation type="submission" date="2020-07" db="EMBL/GenBank/DDBJ databases">
        <title>Sequencing the genomes of 1000 actinobacteria strains.</title>
        <authorList>
            <person name="Klenk H.-P."/>
        </authorList>
    </citation>
    <scope>NUCLEOTIDE SEQUENCE [LARGE SCALE GENOMIC DNA]</scope>
    <source>
        <strain evidence="3 4">DSM 42178</strain>
    </source>
</reference>
<dbReference type="GO" id="GO:0004340">
    <property type="term" value="F:glucokinase activity"/>
    <property type="evidence" value="ECO:0007669"/>
    <property type="project" value="UniProtKB-EC"/>
</dbReference>
<comment type="similarity">
    <text evidence="1">Belongs to the ROK (NagC/XylR) family.</text>
</comment>
<dbReference type="EMBL" id="JACBZD010000001">
    <property type="protein sequence ID" value="NYI07420.1"/>
    <property type="molecule type" value="Genomic_DNA"/>
</dbReference>
<feature type="compositionally biased region" description="Polar residues" evidence="2">
    <location>
        <begin position="1"/>
        <end position="10"/>
    </location>
</feature>
<proteinExistence type="inferred from homology"/>
<accession>A0A853A1T9</accession>
<dbReference type="InterPro" id="IPR049874">
    <property type="entry name" value="ROK_cs"/>
</dbReference>
<feature type="region of interest" description="Disordered" evidence="2">
    <location>
        <begin position="1"/>
        <end position="38"/>
    </location>
</feature>
<evidence type="ECO:0000313" key="4">
    <source>
        <dbReference type="Proteomes" id="UP000567795"/>
    </source>
</evidence>
<comment type="caution">
    <text evidence="3">The sequence shown here is derived from an EMBL/GenBank/DDBJ whole genome shotgun (WGS) entry which is preliminary data.</text>
</comment>
<dbReference type="AlphaFoldDB" id="A0A853A1T9"/>
<evidence type="ECO:0000256" key="2">
    <source>
        <dbReference type="SAM" id="MobiDB-lite"/>
    </source>
</evidence>
<dbReference type="RefSeq" id="WP_179815833.1">
    <property type="nucleotide sequence ID" value="NZ_JACBZD010000001.1"/>
</dbReference>
<protein>
    <submittedName>
        <fullName evidence="3">Glucokinase</fullName>
        <ecNumber evidence="3">2.7.1.2</ecNumber>
    </submittedName>
</protein>
<dbReference type="Gene3D" id="3.30.420.40">
    <property type="match status" value="2"/>
</dbReference>
<dbReference type="Pfam" id="PF00480">
    <property type="entry name" value="ROK"/>
    <property type="match status" value="1"/>
</dbReference>
<dbReference type="EC" id="2.7.1.2" evidence="3"/>
<dbReference type="InterPro" id="IPR000600">
    <property type="entry name" value="ROK"/>
</dbReference>
<dbReference type="Proteomes" id="UP000567795">
    <property type="component" value="Unassembled WGS sequence"/>
</dbReference>
<feature type="compositionally biased region" description="Low complexity" evidence="2">
    <location>
        <begin position="28"/>
        <end position="38"/>
    </location>
</feature>
<dbReference type="SUPFAM" id="SSF53067">
    <property type="entry name" value="Actin-like ATPase domain"/>
    <property type="match status" value="1"/>
</dbReference>